<evidence type="ECO:0000259" key="9">
    <source>
        <dbReference type="PROSITE" id="PS50049"/>
    </source>
</evidence>
<feature type="transmembrane region" description="Helical" evidence="8">
    <location>
        <begin position="27"/>
        <end position="45"/>
    </location>
</feature>
<evidence type="ECO:0000256" key="5">
    <source>
        <dbReference type="ARBA" id="ARBA00023157"/>
    </source>
</evidence>
<evidence type="ECO:0000256" key="8">
    <source>
        <dbReference type="SAM" id="Phobius"/>
    </source>
</evidence>
<protein>
    <submittedName>
        <fullName evidence="11">Uncharacterized protein LOC109461674</fullName>
    </submittedName>
</protein>
<gene>
    <name evidence="11" type="primary">LOC109461674</name>
</gene>
<proteinExistence type="inferred from homology"/>
<dbReference type="GeneID" id="109461674"/>
<feature type="coiled-coil region" evidence="7">
    <location>
        <begin position="61"/>
        <end position="88"/>
    </location>
</feature>
<evidence type="ECO:0000256" key="4">
    <source>
        <dbReference type="ARBA" id="ARBA00022525"/>
    </source>
</evidence>
<organism evidence="10 11">
    <name type="scientific">Branchiostoma belcheri</name>
    <name type="common">Amphioxus</name>
    <dbReference type="NCBI Taxonomy" id="7741"/>
    <lineage>
        <taxon>Eukaryota</taxon>
        <taxon>Metazoa</taxon>
        <taxon>Chordata</taxon>
        <taxon>Cephalochordata</taxon>
        <taxon>Leptocardii</taxon>
        <taxon>Amphioxiformes</taxon>
        <taxon>Branchiostomatidae</taxon>
        <taxon>Branchiostoma</taxon>
    </lineage>
</organism>
<dbReference type="GO" id="GO:0005615">
    <property type="term" value="C:extracellular space"/>
    <property type="evidence" value="ECO:0007669"/>
    <property type="project" value="UniProtKB-KW"/>
</dbReference>
<dbReference type="GO" id="GO:0006955">
    <property type="term" value="P:immune response"/>
    <property type="evidence" value="ECO:0007669"/>
    <property type="project" value="InterPro"/>
</dbReference>
<dbReference type="OrthoDB" id="6159739at2759"/>
<dbReference type="InterPro" id="IPR021184">
    <property type="entry name" value="TNF_CS"/>
</dbReference>
<dbReference type="KEGG" id="bbel:109461674"/>
<keyword evidence="5" id="KW-1015">Disulfide bond</keyword>
<keyword evidence="7" id="KW-0175">Coiled coil</keyword>
<keyword evidence="4" id="KW-0964">Secreted</keyword>
<keyword evidence="8" id="KW-1133">Transmembrane helix</keyword>
<keyword evidence="8" id="KW-0472">Membrane</keyword>
<evidence type="ECO:0000256" key="7">
    <source>
        <dbReference type="SAM" id="Coils"/>
    </source>
</evidence>
<dbReference type="AlphaFoldDB" id="A0A6P4XSF3"/>
<name>A0A6P4XSF3_BRABE</name>
<dbReference type="InterPro" id="IPR051748">
    <property type="entry name" value="TNF_Ligand_Superfamily"/>
</dbReference>
<reference evidence="11" key="1">
    <citation type="submission" date="2025-08" db="UniProtKB">
        <authorList>
            <consortium name="RefSeq"/>
        </authorList>
    </citation>
    <scope>IDENTIFICATION</scope>
    <source>
        <tissue evidence="11">Gonad</tissue>
    </source>
</reference>
<feature type="domain" description="THD" evidence="9">
    <location>
        <begin position="149"/>
        <end position="291"/>
    </location>
</feature>
<dbReference type="Proteomes" id="UP000515135">
    <property type="component" value="Unplaced"/>
</dbReference>
<evidence type="ECO:0000313" key="11">
    <source>
        <dbReference type="RefSeq" id="XP_019613614.1"/>
    </source>
</evidence>
<keyword evidence="3" id="KW-0202">Cytokine</keyword>
<dbReference type="GO" id="GO:0005164">
    <property type="term" value="F:tumor necrosis factor receptor binding"/>
    <property type="evidence" value="ECO:0007669"/>
    <property type="project" value="InterPro"/>
</dbReference>
<dbReference type="GO" id="GO:0005125">
    <property type="term" value="F:cytokine activity"/>
    <property type="evidence" value="ECO:0007669"/>
    <property type="project" value="UniProtKB-KW"/>
</dbReference>
<dbReference type="InterPro" id="IPR008983">
    <property type="entry name" value="Tumour_necrosis_fac-like_dom"/>
</dbReference>
<evidence type="ECO:0000256" key="6">
    <source>
        <dbReference type="ARBA" id="ARBA00023180"/>
    </source>
</evidence>
<comment type="subcellular location">
    <subcellularLocation>
        <location evidence="1">Secreted</location>
    </subcellularLocation>
</comment>
<sequence>MEEKKRQEEHAVGPEAPRTCKENLLRILKGLFFCVVVFFVVFFVYRHATLECENAQLSKTSLKTERENARLSERLLEVERKLQELDKMVQTLWNEEEHYADDVLVQSNKVDGMDGMTVFKRMKRETWQEEEKGGRPNVDEKSELHRDVIAVHVEGRADGQTSCDVANSFQIEEGHDIITKWHPLRYPDEGFTLEDGILTVEKTGLYFIYSQILYLEDPDADLATTHSVVVNEEEVFLTCMNSMVGVPPWHTCYTAGVRALEANSAIHISMKCDGCCISLSSDATFFGAILLKEYEEAPLPMKFQFTDIFFPNESRD</sequence>
<accession>A0A6P4XSF3</accession>
<evidence type="ECO:0000256" key="3">
    <source>
        <dbReference type="ARBA" id="ARBA00022514"/>
    </source>
</evidence>
<dbReference type="RefSeq" id="XP_019613614.1">
    <property type="nucleotide sequence ID" value="XM_019758055.1"/>
</dbReference>
<comment type="similarity">
    <text evidence="2">Belongs to the tumor necrosis factor family.</text>
</comment>
<dbReference type="GO" id="GO:0016020">
    <property type="term" value="C:membrane"/>
    <property type="evidence" value="ECO:0007669"/>
    <property type="project" value="InterPro"/>
</dbReference>
<dbReference type="PROSITE" id="PS50049">
    <property type="entry name" value="THD_2"/>
    <property type="match status" value="1"/>
</dbReference>
<keyword evidence="6" id="KW-0325">Glycoprotein</keyword>
<dbReference type="PANTHER" id="PTHR15151">
    <property type="entry name" value="PROTEIN EIGER"/>
    <property type="match status" value="1"/>
</dbReference>
<dbReference type="InterPro" id="IPR006052">
    <property type="entry name" value="TNF_dom"/>
</dbReference>
<dbReference type="SUPFAM" id="SSF49842">
    <property type="entry name" value="TNF-like"/>
    <property type="match status" value="1"/>
</dbReference>
<dbReference type="PROSITE" id="PS00251">
    <property type="entry name" value="THD_1"/>
    <property type="match status" value="1"/>
</dbReference>
<keyword evidence="8" id="KW-0812">Transmembrane</keyword>
<keyword evidence="10" id="KW-1185">Reference proteome</keyword>
<dbReference type="Pfam" id="PF00229">
    <property type="entry name" value="TNF"/>
    <property type="match status" value="1"/>
</dbReference>
<dbReference type="SMART" id="SM00207">
    <property type="entry name" value="TNF"/>
    <property type="match status" value="1"/>
</dbReference>
<evidence type="ECO:0000256" key="1">
    <source>
        <dbReference type="ARBA" id="ARBA00004613"/>
    </source>
</evidence>
<dbReference type="Gene3D" id="2.60.120.40">
    <property type="match status" value="1"/>
</dbReference>
<evidence type="ECO:0000313" key="10">
    <source>
        <dbReference type="Proteomes" id="UP000515135"/>
    </source>
</evidence>
<dbReference type="PANTHER" id="PTHR15151:SF24">
    <property type="entry name" value="A PROLIFERATION-INDUCING LIGAND-LIKE PROTEIN-RELATED"/>
    <property type="match status" value="1"/>
</dbReference>
<evidence type="ECO:0000256" key="2">
    <source>
        <dbReference type="ARBA" id="ARBA00008670"/>
    </source>
</evidence>